<dbReference type="Proteomes" id="UP001229421">
    <property type="component" value="Unassembled WGS sequence"/>
</dbReference>
<accession>A0AAD8NHK1</accession>
<dbReference type="GO" id="GO:0009507">
    <property type="term" value="C:chloroplast"/>
    <property type="evidence" value="ECO:0007669"/>
    <property type="project" value="TreeGrafter"/>
</dbReference>
<comment type="caution">
    <text evidence="1">The sequence shown here is derived from an EMBL/GenBank/DDBJ whole genome shotgun (WGS) entry which is preliminary data.</text>
</comment>
<sequence length="184" mass="20117">MATVSASPSIYHRTIFKPHQNPNILFPTISCSLPIRLQLPHPSINIPNSYHNSSLFQKRLSNLNKIRSSVAAEETVIPEESSSDQEEVEPTVTVPVSRSDMLTMFFKAEGTMSESAIPSVASALQETEEISNLKVQVLEGIASVELKKKTTVQATGVASNLVEILQNSGFKLQTLNLSFDDDSS</sequence>
<dbReference type="PANTHER" id="PTHR35756">
    <property type="entry name" value="OS05G0337400 PROTEIN"/>
    <property type="match status" value="1"/>
</dbReference>
<proteinExistence type="predicted"/>
<evidence type="ECO:0000313" key="1">
    <source>
        <dbReference type="EMBL" id="KAK1410134.1"/>
    </source>
</evidence>
<reference evidence="1" key="1">
    <citation type="journal article" date="2023" name="bioRxiv">
        <title>Improved chromosome-level genome assembly for marigold (Tagetes erecta).</title>
        <authorList>
            <person name="Jiang F."/>
            <person name="Yuan L."/>
            <person name="Wang S."/>
            <person name="Wang H."/>
            <person name="Xu D."/>
            <person name="Wang A."/>
            <person name="Fan W."/>
        </authorList>
    </citation>
    <scope>NUCLEOTIDE SEQUENCE</scope>
    <source>
        <strain evidence="1">WSJ</strain>
        <tissue evidence="1">Leaf</tissue>
    </source>
</reference>
<gene>
    <name evidence="1" type="ORF">QVD17_36667</name>
</gene>
<keyword evidence="2" id="KW-1185">Reference proteome</keyword>
<evidence type="ECO:0000313" key="2">
    <source>
        <dbReference type="Proteomes" id="UP001229421"/>
    </source>
</evidence>
<protein>
    <recommendedName>
        <fullName evidence="3">HMA domain-containing protein</fullName>
    </recommendedName>
</protein>
<name>A0AAD8NHK1_TARER</name>
<dbReference type="PANTHER" id="PTHR35756:SF1">
    <property type="entry name" value="OS05G0337400 PROTEIN"/>
    <property type="match status" value="1"/>
</dbReference>
<dbReference type="EMBL" id="JAUHHV010000010">
    <property type="protein sequence ID" value="KAK1410134.1"/>
    <property type="molecule type" value="Genomic_DNA"/>
</dbReference>
<evidence type="ECO:0008006" key="3">
    <source>
        <dbReference type="Google" id="ProtNLM"/>
    </source>
</evidence>
<dbReference type="AlphaFoldDB" id="A0AAD8NHK1"/>
<organism evidence="1 2">
    <name type="scientific">Tagetes erecta</name>
    <name type="common">African marigold</name>
    <dbReference type="NCBI Taxonomy" id="13708"/>
    <lineage>
        <taxon>Eukaryota</taxon>
        <taxon>Viridiplantae</taxon>
        <taxon>Streptophyta</taxon>
        <taxon>Embryophyta</taxon>
        <taxon>Tracheophyta</taxon>
        <taxon>Spermatophyta</taxon>
        <taxon>Magnoliopsida</taxon>
        <taxon>eudicotyledons</taxon>
        <taxon>Gunneridae</taxon>
        <taxon>Pentapetalae</taxon>
        <taxon>asterids</taxon>
        <taxon>campanulids</taxon>
        <taxon>Asterales</taxon>
        <taxon>Asteraceae</taxon>
        <taxon>Asteroideae</taxon>
        <taxon>Heliantheae alliance</taxon>
        <taxon>Tageteae</taxon>
        <taxon>Tagetes</taxon>
    </lineage>
</organism>